<evidence type="ECO:0000313" key="2">
    <source>
        <dbReference type="Proteomes" id="UP001215280"/>
    </source>
</evidence>
<gene>
    <name evidence="1" type="ORF">DFH07DRAFT_846204</name>
</gene>
<comment type="caution">
    <text evidence="1">The sequence shown here is derived from an EMBL/GenBank/DDBJ whole genome shotgun (WGS) entry which is preliminary data.</text>
</comment>
<keyword evidence="2" id="KW-1185">Reference proteome</keyword>
<protein>
    <submittedName>
        <fullName evidence="1">Uncharacterized protein</fullName>
    </submittedName>
</protein>
<dbReference type="AlphaFoldDB" id="A0AAD7I1C3"/>
<evidence type="ECO:0000313" key="1">
    <source>
        <dbReference type="EMBL" id="KAJ7732784.1"/>
    </source>
</evidence>
<name>A0AAD7I1C3_9AGAR</name>
<accession>A0AAD7I1C3</accession>
<proteinExistence type="predicted"/>
<dbReference type="Proteomes" id="UP001215280">
    <property type="component" value="Unassembled WGS sequence"/>
</dbReference>
<dbReference type="EMBL" id="JARJLG010000172">
    <property type="protein sequence ID" value="KAJ7732784.1"/>
    <property type="molecule type" value="Genomic_DNA"/>
</dbReference>
<reference evidence="1" key="1">
    <citation type="submission" date="2023-03" db="EMBL/GenBank/DDBJ databases">
        <title>Massive genome expansion in bonnet fungi (Mycena s.s.) driven by repeated elements and novel gene families across ecological guilds.</title>
        <authorList>
            <consortium name="Lawrence Berkeley National Laboratory"/>
            <person name="Harder C.B."/>
            <person name="Miyauchi S."/>
            <person name="Viragh M."/>
            <person name="Kuo A."/>
            <person name="Thoen E."/>
            <person name="Andreopoulos B."/>
            <person name="Lu D."/>
            <person name="Skrede I."/>
            <person name="Drula E."/>
            <person name="Henrissat B."/>
            <person name="Morin E."/>
            <person name="Kohler A."/>
            <person name="Barry K."/>
            <person name="LaButti K."/>
            <person name="Morin E."/>
            <person name="Salamov A."/>
            <person name="Lipzen A."/>
            <person name="Mereny Z."/>
            <person name="Hegedus B."/>
            <person name="Baldrian P."/>
            <person name="Stursova M."/>
            <person name="Weitz H."/>
            <person name="Taylor A."/>
            <person name="Grigoriev I.V."/>
            <person name="Nagy L.G."/>
            <person name="Martin F."/>
            <person name="Kauserud H."/>
        </authorList>
    </citation>
    <scope>NUCLEOTIDE SEQUENCE</scope>
    <source>
        <strain evidence="1">CBHHK188m</strain>
    </source>
</reference>
<organism evidence="1 2">
    <name type="scientific">Mycena maculata</name>
    <dbReference type="NCBI Taxonomy" id="230809"/>
    <lineage>
        <taxon>Eukaryota</taxon>
        <taxon>Fungi</taxon>
        <taxon>Dikarya</taxon>
        <taxon>Basidiomycota</taxon>
        <taxon>Agaricomycotina</taxon>
        <taxon>Agaricomycetes</taxon>
        <taxon>Agaricomycetidae</taxon>
        <taxon>Agaricales</taxon>
        <taxon>Marasmiineae</taxon>
        <taxon>Mycenaceae</taxon>
        <taxon>Mycena</taxon>
    </lineage>
</organism>
<sequence>MVDQFSAAQPESVFILGNVTTNEVHGTQYNHHYGADSVAHVPDMPTELYRILEEDPLLCIVLGVLVVLKPDEPGTVPLVPLVSGVLGRNEEEVNKVLAKVRPYVKREHTGLALDENIRRWLKDPEQTGDLLDIPKYHGIVARWSLARPWSAYPGVMLYAAEKWHYHVMKARRSQDLYRALQDSLTPRRKYSQQCLPEVLAWLQKGMDHGREAVIKIFEDHLKLLSRLQSACPG</sequence>